<comment type="caution">
    <text evidence="3">The sequence shown here is derived from an EMBL/GenBank/DDBJ whole genome shotgun (WGS) entry which is preliminary data.</text>
</comment>
<dbReference type="OrthoDB" id="7059210at2"/>
<evidence type="ECO:0000313" key="4">
    <source>
        <dbReference type="Proteomes" id="UP000244906"/>
    </source>
</evidence>
<proteinExistence type="predicted"/>
<organism evidence="3 4">
    <name type="scientific">Pelagibaculum spongiae</name>
    <dbReference type="NCBI Taxonomy" id="2080658"/>
    <lineage>
        <taxon>Bacteria</taxon>
        <taxon>Pseudomonadati</taxon>
        <taxon>Pseudomonadota</taxon>
        <taxon>Gammaproteobacteria</taxon>
        <taxon>Oceanospirillales</taxon>
        <taxon>Pelagibaculum</taxon>
    </lineage>
</organism>
<evidence type="ECO:0000259" key="1">
    <source>
        <dbReference type="Pfam" id="PF13622"/>
    </source>
</evidence>
<dbReference type="EMBL" id="QDDL01000010">
    <property type="protein sequence ID" value="PVZ65450.1"/>
    <property type="molecule type" value="Genomic_DNA"/>
</dbReference>
<evidence type="ECO:0000313" key="3">
    <source>
        <dbReference type="EMBL" id="PVZ65450.1"/>
    </source>
</evidence>
<reference evidence="3 4" key="1">
    <citation type="submission" date="2018-04" db="EMBL/GenBank/DDBJ databases">
        <title>Thalassorhabdus spongiae gen. nov., sp. nov., isolated from a marine sponge in South-West Iceland.</title>
        <authorList>
            <person name="Knobloch S."/>
            <person name="Daussin A."/>
            <person name="Johannsson R."/>
            <person name="Marteinsson V.T."/>
        </authorList>
    </citation>
    <scope>NUCLEOTIDE SEQUENCE [LARGE SCALE GENOMIC DNA]</scope>
    <source>
        <strain evidence="3 4">Hp12</strain>
    </source>
</reference>
<gene>
    <name evidence="3" type="ORF">DC094_18395</name>
</gene>
<dbReference type="InterPro" id="IPR029069">
    <property type="entry name" value="HotDog_dom_sf"/>
</dbReference>
<dbReference type="PANTHER" id="PTHR38110">
    <property type="entry name" value="CHROMOSOME 23, WHOLE GENOME SHOTGUN SEQUENCE"/>
    <property type="match status" value="1"/>
</dbReference>
<dbReference type="RefSeq" id="WP_116688586.1">
    <property type="nucleotide sequence ID" value="NZ_CAWNYD010000010.1"/>
</dbReference>
<keyword evidence="4" id="KW-1185">Reference proteome</keyword>
<evidence type="ECO:0000259" key="2">
    <source>
        <dbReference type="Pfam" id="PF20789"/>
    </source>
</evidence>
<dbReference type="Pfam" id="PF13622">
    <property type="entry name" value="4HBT_3"/>
    <property type="match status" value="1"/>
</dbReference>
<protein>
    <submittedName>
        <fullName evidence="3">Thioesterase family protein</fullName>
    </submittedName>
</protein>
<dbReference type="Gene3D" id="2.40.160.210">
    <property type="entry name" value="Acyl-CoA thioesterase, double hotdog domain"/>
    <property type="match status" value="1"/>
</dbReference>
<feature type="domain" description="Acyl-CoA thioesterase-like C-terminal" evidence="2">
    <location>
        <begin position="142"/>
        <end position="268"/>
    </location>
</feature>
<name>A0A2V1GWI4_9GAMM</name>
<sequence length="276" mass="30297">MQFDQYLNQAREGGAQQIAASWGQGRTTFGGLSAAITLESISSIEAKAENGGKRLLRSLNVNFCGPLMVEQPFELEHQLLSEGKSISQRTGQAIQNGRVVTQVVACYGASRDSDIAVQAERISLIEQGVVGPGQGTKLGYIAGVTAEFVQHIDFSLIKGGFPFSDCQETVMEGWMRFSSAPDEFHDSHLAALIDSWPPVVMQMMKRPGPASSVSWNLELMQPLPKIEPEEWLFYQAVIKQAANGYAHTDSRVYKADGTLLALSRQLVTIYDKKQIK</sequence>
<dbReference type="InterPro" id="IPR042171">
    <property type="entry name" value="Acyl-CoA_hotdog"/>
</dbReference>
<dbReference type="Pfam" id="PF20789">
    <property type="entry name" value="4HBT_3C"/>
    <property type="match status" value="1"/>
</dbReference>
<dbReference type="InterPro" id="IPR049449">
    <property type="entry name" value="TesB_ACOT8-like_N"/>
</dbReference>
<dbReference type="SUPFAM" id="SSF54637">
    <property type="entry name" value="Thioesterase/thiol ester dehydrase-isomerase"/>
    <property type="match status" value="2"/>
</dbReference>
<dbReference type="InterPro" id="IPR052389">
    <property type="entry name" value="Sec_Metab_Biosynth-Assoc"/>
</dbReference>
<accession>A0A2V1GWI4</accession>
<feature type="domain" description="Acyl-CoA thioesterase-like N-terminal HotDog" evidence="1">
    <location>
        <begin position="19"/>
        <end position="107"/>
    </location>
</feature>
<dbReference type="InterPro" id="IPR049450">
    <property type="entry name" value="ACOT8-like_C"/>
</dbReference>
<dbReference type="PANTHER" id="PTHR38110:SF1">
    <property type="entry name" value="THIOESTERASE DOMAIN-CONTAINING PROTEIN"/>
    <property type="match status" value="1"/>
</dbReference>
<dbReference type="AlphaFoldDB" id="A0A2V1GWI4"/>
<dbReference type="Proteomes" id="UP000244906">
    <property type="component" value="Unassembled WGS sequence"/>
</dbReference>